<dbReference type="Proteomes" id="UP000799118">
    <property type="component" value="Unassembled WGS sequence"/>
</dbReference>
<protein>
    <submittedName>
        <fullName evidence="2">Uncharacterized protein</fullName>
    </submittedName>
</protein>
<gene>
    <name evidence="2" type="ORF">BT96DRAFT_987875</name>
</gene>
<organism evidence="2 3">
    <name type="scientific">Gymnopus androsaceus JB14</name>
    <dbReference type="NCBI Taxonomy" id="1447944"/>
    <lineage>
        <taxon>Eukaryota</taxon>
        <taxon>Fungi</taxon>
        <taxon>Dikarya</taxon>
        <taxon>Basidiomycota</taxon>
        <taxon>Agaricomycotina</taxon>
        <taxon>Agaricomycetes</taxon>
        <taxon>Agaricomycetidae</taxon>
        <taxon>Agaricales</taxon>
        <taxon>Marasmiineae</taxon>
        <taxon>Omphalotaceae</taxon>
        <taxon>Gymnopus</taxon>
    </lineage>
</organism>
<dbReference type="OrthoDB" id="3127097at2759"/>
<evidence type="ECO:0000313" key="3">
    <source>
        <dbReference type="Proteomes" id="UP000799118"/>
    </source>
</evidence>
<proteinExistence type="predicted"/>
<feature type="region of interest" description="Disordered" evidence="1">
    <location>
        <begin position="310"/>
        <end position="348"/>
    </location>
</feature>
<evidence type="ECO:0000256" key="1">
    <source>
        <dbReference type="SAM" id="MobiDB-lite"/>
    </source>
</evidence>
<sequence length="348" mass="40107">MPVERLGKLTLRQEMDRLVSSKGLKARFQRDKHQRDKQEAKWREANTIRYKRCDIIALPVRRSLNRGYKLVDPHYYILPRVDTSSLPTVDYVNELTVHDVLETTSYLKLLRRLSCLRDPEITGRILHRMDCEMEALAILPISPNRPVYDGPVDRDSLEKWLGVWDKKGLHVIRQTTIAILRGSLDDEYEVEVPQRRGFFGETELDIPLVWDDEGQERQYAYRRRMIEEAELFGYGKSHRRIVLHPTEASATKKRRKRGEEPRVALPNGVTLTQNPTLPRLPGQAGLQGNRPVDLNDIARAGEEYEMPVSPVTEGHIDTPDFPSPSNLCLSYSEGDDKVSQNSDQRSIN</sequence>
<evidence type="ECO:0000313" key="2">
    <source>
        <dbReference type="EMBL" id="KAE9406183.1"/>
    </source>
</evidence>
<dbReference type="AlphaFoldDB" id="A0A6A4I8L5"/>
<feature type="region of interest" description="Disordered" evidence="1">
    <location>
        <begin position="248"/>
        <end position="290"/>
    </location>
</feature>
<reference evidence="2" key="1">
    <citation type="journal article" date="2019" name="Environ. Microbiol.">
        <title>Fungal ecological strategies reflected in gene transcription - a case study of two litter decomposers.</title>
        <authorList>
            <person name="Barbi F."/>
            <person name="Kohler A."/>
            <person name="Barry K."/>
            <person name="Baskaran P."/>
            <person name="Daum C."/>
            <person name="Fauchery L."/>
            <person name="Ihrmark K."/>
            <person name="Kuo A."/>
            <person name="LaButti K."/>
            <person name="Lipzen A."/>
            <person name="Morin E."/>
            <person name="Grigoriev I.V."/>
            <person name="Henrissat B."/>
            <person name="Lindahl B."/>
            <person name="Martin F."/>
        </authorList>
    </citation>
    <scope>NUCLEOTIDE SEQUENCE</scope>
    <source>
        <strain evidence="2">JB14</strain>
    </source>
</reference>
<keyword evidence="3" id="KW-1185">Reference proteome</keyword>
<feature type="compositionally biased region" description="Polar residues" evidence="1">
    <location>
        <begin position="339"/>
        <end position="348"/>
    </location>
</feature>
<name>A0A6A4I8L5_9AGAR</name>
<accession>A0A6A4I8L5</accession>
<dbReference type="EMBL" id="ML769404">
    <property type="protein sequence ID" value="KAE9406183.1"/>
    <property type="molecule type" value="Genomic_DNA"/>
</dbReference>